<protein>
    <recommendedName>
        <fullName evidence="4">F-box domain-containing protein</fullName>
    </recommendedName>
</protein>
<gene>
    <name evidence="2" type="ORF">RDB_LOCUS119345</name>
</gene>
<dbReference type="OrthoDB" id="2884925at2759"/>
<dbReference type="Proteomes" id="UP000663831">
    <property type="component" value="Unassembled WGS sequence"/>
</dbReference>
<dbReference type="InterPro" id="IPR032675">
    <property type="entry name" value="LRR_dom_sf"/>
</dbReference>
<accession>A0A8H3HE06</accession>
<evidence type="ECO:0008006" key="4">
    <source>
        <dbReference type="Google" id="ProtNLM"/>
    </source>
</evidence>
<dbReference type="EMBL" id="CAJMWV010004565">
    <property type="protein sequence ID" value="CAE6501206.1"/>
    <property type="molecule type" value="Genomic_DNA"/>
</dbReference>
<evidence type="ECO:0000256" key="1">
    <source>
        <dbReference type="SAM" id="MobiDB-lite"/>
    </source>
</evidence>
<dbReference type="Gene3D" id="1.20.1280.50">
    <property type="match status" value="1"/>
</dbReference>
<evidence type="ECO:0000313" key="3">
    <source>
        <dbReference type="Proteomes" id="UP000663831"/>
    </source>
</evidence>
<dbReference type="Gene3D" id="3.80.10.10">
    <property type="entry name" value="Ribonuclease Inhibitor"/>
    <property type="match status" value="1"/>
</dbReference>
<dbReference type="SUPFAM" id="SSF52047">
    <property type="entry name" value="RNI-like"/>
    <property type="match status" value="1"/>
</dbReference>
<reference evidence="2" key="1">
    <citation type="submission" date="2021-01" db="EMBL/GenBank/DDBJ databases">
        <authorList>
            <person name="Kaushik A."/>
        </authorList>
    </citation>
    <scope>NUCLEOTIDE SEQUENCE</scope>
    <source>
        <strain evidence="2">AG3-1AP</strain>
    </source>
</reference>
<evidence type="ECO:0000313" key="2">
    <source>
        <dbReference type="EMBL" id="CAE6501206.1"/>
    </source>
</evidence>
<name>A0A8H3HE06_9AGAM</name>
<proteinExistence type="predicted"/>
<dbReference type="AlphaFoldDB" id="A0A8H3HE06"/>
<feature type="compositionally biased region" description="Basic and acidic residues" evidence="1">
    <location>
        <begin position="7"/>
        <end position="25"/>
    </location>
</feature>
<sequence>MRHGVRKLPDFDSSHKNDTISERKQSNGKLMINRLPSEVLSRIMFIGVHSDQRVWRWGPRKMGSQQIASHVCSRWRDVAIHTPELWTFIHIGSTIPSDHSAIYLSRAGSIDLLDVAIDLSSPFGIYDPADPEQHDQVLFFKQGDSRELFQELSGILNLLTAHGAETSRWRSLLIRTEELGGQELSSLIECFGQCSVPNLQRLYLGHYRTTFGRMLLDDDIDHSTGQISEGARTFFESLSSNLLCLELELSFPYIFESTWTFTKLKTLTIVSYKLGYFQLATLLLNNPQLEHLCLSDDDEPRSIVRSQTGSDRFPLADQRIFAPSLRSLSIHTKNRAIRARQILAAIEAAGLHSFALKCIPKDPKHIQSLVTYITLGPDDHTESPGLGGSSIFPSLQCLDISHFACTRNQTSDLVSAFPELTHLVVGEQQLLWLGETPSKIPEDQTLGVLGLTGRAKAAMDFLSRRAPASNPIKEVKAKGGRLKLSVTRHKKLGLALSCLFDSPAYEHYQCDEDVTIGDLQSLERRSASSHTLFPPRCSSIDDLDQFKH</sequence>
<organism evidence="2 3">
    <name type="scientific">Rhizoctonia solani</name>
    <dbReference type="NCBI Taxonomy" id="456999"/>
    <lineage>
        <taxon>Eukaryota</taxon>
        <taxon>Fungi</taxon>
        <taxon>Dikarya</taxon>
        <taxon>Basidiomycota</taxon>
        <taxon>Agaricomycotina</taxon>
        <taxon>Agaricomycetes</taxon>
        <taxon>Cantharellales</taxon>
        <taxon>Ceratobasidiaceae</taxon>
        <taxon>Rhizoctonia</taxon>
    </lineage>
</organism>
<feature type="region of interest" description="Disordered" evidence="1">
    <location>
        <begin position="1"/>
        <end position="25"/>
    </location>
</feature>
<comment type="caution">
    <text evidence="2">The sequence shown here is derived from an EMBL/GenBank/DDBJ whole genome shotgun (WGS) entry which is preliminary data.</text>
</comment>